<dbReference type="VEuPathDB" id="FungiDB:I7I52_08599"/>
<dbReference type="Proteomes" id="UP000670092">
    <property type="component" value="Unassembled WGS sequence"/>
</dbReference>
<dbReference type="EMBL" id="JAEVHI010000005">
    <property type="protein sequence ID" value="KAG5291312.1"/>
    <property type="molecule type" value="Genomic_DNA"/>
</dbReference>
<proteinExistence type="predicted"/>
<accession>A0A8H7YK64</accession>
<sequence length="61" mass="6946">MLYSLSISQRLIFRILSVPPMSTQRCSNFGLLFFRGVCHPLLSRMAYTTALVISYKKSCKA</sequence>
<protein>
    <submittedName>
        <fullName evidence="1">Uncharacterized protein</fullName>
    </submittedName>
</protein>
<gene>
    <name evidence="1" type="ORF">I7I52_08599</name>
</gene>
<dbReference type="AlphaFoldDB" id="A0A8H7YK64"/>
<comment type="caution">
    <text evidence="1">The sequence shown here is derived from an EMBL/GenBank/DDBJ whole genome shotgun (WGS) entry which is preliminary data.</text>
</comment>
<name>A0A8H7YK64_AJECA</name>
<evidence type="ECO:0000313" key="1">
    <source>
        <dbReference type="EMBL" id="KAG5291312.1"/>
    </source>
</evidence>
<organism evidence="1 2">
    <name type="scientific">Ajellomyces capsulatus</name>
    <name type="common">Darling's disease fungus</name>
    <name type="synonym">Histoplasma capsulatum</name>
    <dbReference type="NCBI Taxonomy" id="5037"/>
    <lineage>
        <taxon>Eukaryota</taxon>
        <taxon>Fungi</taxon>
        <taxon>Dikarya</taxon>
        <taxon>Ascomycota</taxon>
        <taxon>Pezizomycotina</taxon>
        <taxon>Eurotiomycetes</taxon>
        <taxon>Eurotiomycetidae</taxon>
        <taxon>Onygenales</taxon>
        <taxon>Ajellomycetaceae</taxon>
        <taxon>Histoplasma</taxon>
    </lineage>
</organism>
<reference evidence="1 2" key="1">
    <citation type="submission" date="2021-01" db="EMBL/GenBank/DDBJ databases">
        <title>Chromosome-level genome assembly of a human fungal pathogen reveals clustering of transcriptionally co-regulated genes.</title>
        <authorList>
            <person name="Voorhies M."/>
            <person name="Cohen S."/>
            <person name="Shea T.P."/>
            <person name="Petrus S."/>
            <person name="Munoz J.F."/>
            <person name="Poplawski S."/>
            <person name="Goldman W.E."/>
            <person name="Michael T."/>
            <person name="Cuomo C.A."/>
            <person name="Sil A."/>
            <person name="Beyhan S."/>
        </authorList>
    </citation>
    <scope>NUCLEOTIDE SEQUENCE [LARGE SCALE GENOMIC DNA]</scope>
    <source>
        <strain evidence="1 2">G184AR</strain>
    </source>
</reference>
<evidence type="ECO:0000313" key="2">
    <source>
        <dbReference type="Proteomes" id="UP000670092"/>
    </source>
</evidence>